<dbReference type="EMBL" id="FOGU01000005">
    <property type="protein sequence ID" value="SES07728.1"/>
    <property type="molecule type" value="Genomic_DNA"/>
</dbReference>
<dbReference type="STRING" id="641238.SAMN04490244_105227"/>
<dbReference type="Proteomes" id="UP000198885">
    <property type="component" value="Unassembled WGS sequence"/>
</dbReference>
<dbReference type="SUPFAM" id="SSF52980">
    <property type="entry name" value="Restriction endonuclease-like"/>
    <property type="match status" value="1"/>
</dbReference>
<dbReference type="Gene3D" id="3.90.320.10">
    <property type="match status" value="1"/>
</dbReference>
<dbReference type="InterPro" id="IPR038726">
    <property type="entry name" value="PDDEXK_AddAB-type"/>
</dbReference>
<feature type="domain" description="PD-(D/E)XK endonuclease-like" evidence="1">
    <location>
        <begin position="709"/>
        <end position="937"/>
    </location>
</feature>
<evidence type="ECO:0000313" key="3">
    <source>
        <dbReference type="Proteomes" id="UP000198885"/>
    </source>
</evidence>
<name>A0A1H9UEQ4_9RHOB</name>
<dbReference type="OrthoDB" id="9780606at2"/>
<dbReference type="InterPro" id="IPR014153">
    <property type="entry name" value="Ds_break_AddB"/>
</dbReference>
<reference evidence="2 3" key="1">
    <citation type="submission" date="2016-10" db="EMBL/GenBank/DDBJ databases">
        <authorList>
            <person name="de Groot N.N."/>
        </authorList>
    </citation>
    <scope>NUCLEOTIDE SEQUENCE [LARGE SCALE GENOMIC DNA]</scope>
    <source>
        <strain evidence="2 3">DSM 23042</strain>
    </source>
</reference>
<evidence type="ECO:0000259" key="1">
    <source>
        <dbReference type="Pfam" id="PF12705"/>
    </source>
</evidence>
<accession>A0A1H9UEQ4</accession>
<sequence length="984" mass="108605">MFDPMDGPRVFGLPPGADFPAEVANGILERVAGLPPETLGRVEIFVNSARMQRRMTALFRNGPARLLPRVRLLTALGTETPVPDLPPAISPLARRLELTRLVAQLLEQERDLAPRTAAFDLADSLAALMDEMQGEGVSPDVLDTLDVTDESGHWARSLGFIRIVQQYFGDESVPDPEARQRRAVEHLVQRWSAAPPQHPVIVAGSTGSRGATGLFMRAVATLPQGALVLPGFDFDLPRSIWNRLDDPLTSEDHPQYRFAKLLADLGADPDDVIDWGPPAPVPERNRLVSLSLRPAPVTDQWMSEGRELHDLREPTEGMTLIEAASPRQEALSIALILRQAAEEGRTAALITPDRMLTRRVTAALDRWRLEPDDSAGRPLALSAPGRLLRHVAELFGERLTSEALLTLLKHPLVHSGAERGPHLRWTRELELRLRRRGPAFPDRDSLIAFATQREDAECLAWASWLADIVDMLATAETTPLSGHLDRHIATTERLAAGPSGTGSGTLWDEAAGRKAAEQLGDLRDQAEHGGVMGLKDYRAVFDGILARAEVRDPFSPHPGIMIWGTLEARVQGADLVILGGLNDGTWPDLPPPDPWLNRRMRKEAGLLLPERQIGLAAHDFQQAVAAPEVVLTRAARDAEAETVVSRWLNRLSNLLAGLPQQHGPEALSAMRARGARWLRLAETDEANYAPVAPAPRPAPRPPVTVRPRQLSVTRIETLIRDPYDIYAREILNLRALRPLRQEPDAPLRGTVVHTIFERFVRERPDPADPAARDTLLRITDEVLAAEVPWPTARALWRARLARVADPFLREEVVRQSEGDPLLVEERGVWEVPGTELTLTGQADRIDRLTDARLAIYDYKTGAVPSKKQIAHFDKQLMLEALMAEAGAFPGIDPAEVARVAHIGLGSSPKQQTIDLRDPENDDIETDPAKVLAEFQALINAFARHDQGYAARRAVESRAWGGDYDHLARFGEWTDSDDVTSEIVG</sequence>
<dbReference type="InterPro" id="IPR011604">
    <property type="entry name" value="PDDEXK-like_dom_sf"/>
</dbReference>
<dbReference type="AlphaFoldDB" id="A0A1H9UEQ4"/>
<evidence type="ECO:0000313" key="2">
    <source>
        <dbReference type="EMBL" id="SES07728.1"/>
    </source>
</evidence>
<gene>
    <name evidence="2" type="ORF">SAMN04490244_105227</name>
</gene>
<protein>
    <submittedName>
        <fullName evidence="2">Double-strand break repair protein AddB</fullName>
    </submittedName>
</protein>
<proteinExistence type="predicted"/>
<dbReference type="InterPro" id="IPR011335">
    <property type="entry name" value="Restrct_endonuc-II-like"/>
</dbReference>
<organism evidence="2 3">
    <name type="scientific">Tranquillimonas rosea</name>
    <dbReference type="NCBI Taxonomy" id="641238"/>
    <lineage>
        <taxon>Bacteria</taxon>
        <taxon>Pseudomonadati</taxon>
        <taxon>Pseudomonadota</taxon>
        <taxon>Alphaproteobacteria</taxon>
        <taxon>Rhodobacterales</taxon>
        <taxon>Roseobacteraceae</taxon>
        <taxon>Tranquillimonas</taxon>
    </lineage>
</organism>
<dbReference type="SUPFAM" id="SSF52540">
    <property type="entry name" value="P-loop containing nucleoside triphosphate hydrolases"/>
    <property type="match status" value="1"/>
</dbReference>
<dbReference type="InterPro" id="IPR027417">
    <property type="entry name" value="P-loop_NTPase"/>
</dbReference>
<dbReference type="Pfam" id="PF12705">
    <property type="entry name" value="PDDEXK_1"/>
    <property type="match status" value="1"/>
</dbReference>
<keyword evidence="3" id="KW-1185">Reference proteome</keyword>
<dbReference type="NCBIfam" id="TIGR02786">
    <property type="entry name" value="addB_alphas"/>
    <property type="match status" value="1"/>
</dbReference>